<dbReference type="SUPFAM" id="SSF46785">
    <property type="entry name" value="Winged helix' DNA-binding domain"/>
    <property type="match status" value="1"/>
</dbReference>
<dbReference type="InterPro" id="IPR043519">
    <property type="entry name" value="NT_sf"/>
</dbReference>
<dbReference type="InterPro" id="IPR002934">
    <property type="entry name" value="Polymerase_NTP_transf_dom"/>
</dbReference>
<dbReference type="InterPro" id="IPR036388">
    <property type="entry name" value="WH-like_DNA-bd_sf"/>
</dbReference>
<dbReference type="RefSeq" id="WP_149783827.1">
    <property type="nucleotide sequence ID" value="NZ_BAAADP010000001.1"/>
</dbReference>
<dbReference type="PANTHER" id="PTHR33933:SF1">
    <property type="entry name" value="PROTEIN ADENYLYLTRANSFERASE MNTA-RELATED"/>
    <property type="match status" value="1"/>
</dbReference>
<dbReference type="PANTHER" id="PTHR33933">
    <property type="entry name" value="NUCLEOTIDYLTRANSFERASE"/>
    <property type="match status" value="1"/>
</dbReference>
<dbReference type="GO" id="GO:0016779">
    <property type="term" value="F:nucleotidyltransferase activity"/>
    <property type="evidence" value="ECO:0007669"/>
    <property type="project" value="InterPro"/>
</dbReference>
<evidence type="ECO:0000259" key="2">
    <source>
        <dbReference type="Pfam" id="PF13545"/>
    </source>
</evidence>
<keyword evidence="4" id="KW-1185">Reference proteome</keyword>
<dbReference type="Pfam" id="PF13545">
    <property type="entry name" value="HTH_Crp_2"/>
    <property type="match status" value="1"/>
</dbReference>
<evidence type="ECO:0000259" key="1">
    <source>
        <dbReference type="Pfam" id="PF01909"/>
    </source>
</evidence>
<feature type="domain" description="HTH crp-type" evidence="2">
    <location>
        <begin position="38"/>
        <end position="81"/>
    </location>
</feature>
<name>A0A1I3A6U8_9EURY</name>
<dbReference type="Proteomes" id="UP000323537">
    <property type="component" value="Unassembled WGS sequence"/>
</dbReference>
<accession>A0A1I3A6U8</accession>
<dbReference type="InterPro" id="IPR012318">
    <property type="entry name" value="HTH_CRP"/>
</dbReference>
<proteinExistence type="predicted"/>
<organism evidence="3 4">
    <name type="scientific">Halorubrum aquaticum</name>
    <dbReference type="NCBI Taxonomy" id="387340"/>
    <lineage>
        <taxon>Archaea</taxon>
        <taxon>Methanobacteriati</taxon>
        <taxon>Methanobacteriota</taxon>
        <taxon>Stenosarchaea group</taxon>
        <taxon>Halobacteria</taxon>
        <taxon>Halobacteriales</taxon>
        <taxon>Haloferacaceae</taxon>
        <taxon>Halorubrum</taxon>
    </lineage>
</organism>
<reference evidence="3 4" key="1">
    <citation type="submission" date="2016-10" db="EMBL/GenBank/DDBJ databases">
        <authorList>
            <person name="Varghese N."/>
            <person name="Submissions S."/>
        </authorList>
    </citation>
    <scope>NUCLEOTIDE SEQUENCE [LARGE SCALE GENOMIC DNA]</scope>
    <source>
        <strain evidence="3 4">CGMCC 1.6377</strain>
    </source>
</reference>
<dbReference type="EMBL" id="FOPZ01000004">
    <property type="protein sequence ID" value="SFH45586.1"/>
    <property type="molecule type" value="Genomic_DNA"/>
</dbReference>
<feature type="domain" description="Polymerase nucleotidyl transferase" evidence="1">
    <location>
        <begin position="110"/>
        <end position="154"/>
    </location>
</feature>
<dbReference type="Gene3D" id="3.30.460.10">
    <property type="entry name" value="Beta Polymerase, domain 2"/>
    <property type="match status" value="1"/>
</dbReference>
<dbReference type="InterPro" id="IPR052548">
    <property type="entry name" value="Type_VII_TA_antitoxin"/>
</dbReference>
<evidence type="ECO:0000313" key="3">
    <source>
        <dbReference type="EMBL" id="SFH45586.1"/>
    </source>
</evidence>
<dbReference type="CDD" id="cd05403">
    <property type="entry name" value="NT_KNTase_like"/>
    <property type="match status" value="1"/>
</dbReference>
<dbReference type="InterPro" id="IPR036390">
    <property type="entry name" value="WH_DNA-bd_sf"/>
</dbReference>
<dbReference type="AlphaFoldDB" id="A0A1I3A6U8"/>
<dbReference type="Pfam" id="PF01909">
    <property type="entry name" value="NTP_transf_2"/>
    <property type="match status" value="1"/>
</dbReference>
<dbReference type="OrthoDB" id="9287at2157"/>
<dbReference type="SUPFAM" id="SSF81301">
    <property type="entry name" value="Nucleotidyltransferase"/>
    <property type="match status" value="1"/>
</dbReference>
<dbReference type="GO" id="GO:0006355">
    <property type="term" value="P:regulation of DNA-templated transcription"/>
    <property type="evidence" value="ECO:0007669"/>
    <property type="project" value="InterPro"/>
</dbReference>
<dbReference type="Gene3D" id="1.10.10.10">
    <property type="entry name" value="Winged helix-like DNA-binding domain superfamily/Winged helix DNA-binding domain"/>
    <property type="match status" value="1"/>
</dbReference>
<gene>
    <name evidence="3" type="ORF">SAMN04488066_104195</name>
</gene>
<protein>
    <submittedName>
        <fullName evidence="3">Nucleotidyltransferase domain-containing protein</fullName>
    </submittedName>
</protein>
<keyword evidence="3" id="KW-0808">Transferase</keyword>
<evidence type="ECO:0000313" key="4">
    <source>
        <dbReference type="Proteomes" id="UP000323537"/>
    </source>
</evidence>
<dbReference type="GO" id="GO:0003677">
    <property type="term" value="F:DNA binding"/>
    <property type="evidence" value="ECO:0007669"/>
    <property type="project" value="InterPro"/>
</dbReference>
<sequence>MKSTSVLLDFPFPEERVFRYQAMQDILHHLVNNPFEEFTQQELASITGADISSVSRSLTLLKKLGVIAVSDHRPARISIDTDHLQRPDPVFLIPQSKFRKPVSAYLDELETRVQESEEIDELVGTILFGSVARGTADRRSDIDLLVIVDGDLTYGRRICTSLAREIEDKSFDSHRYEFEVLVETPETAVSHGTELTDLFDEGLVLTTSPQLQELRQEIYIQSPGGA</sequence>